<sequence length="347" mass="36974">MSEMNRVTVDLGDRTYSVVVGHGAIIETASLLPATAKRVAVVTQSGIPTSLVPSFPNHQVTVHEIGVGEEHKSLTTIAQLCSVFAQAGLTRHDVVVGVGGGMVTDIAGFAAASYHRGIPVVHVATSLLAMIDAAVGGKTGVNIPEGKNLVGAYWQPHGVVCDLDALESLPPREMRCGLGEMAKYHFIARENLDELPFAQRVARSIEIKAEIVAADEREGGVRALLNYGHTLAHAIEIETNFAMAHGEAVALGLLFAAHLGEVMGRITSERVDEHYRVVNEVYGIDLAMPKGLVAERLIEAMGRDKKALESITFILDSADGLEVVPGVRADDIQTALAAFVGRLSHRD</sequence>
<evidence type="ECO:0000256" key="4">
    <source>
        <dbReference type="ARBA" id="ARBA00022723"/>
    </source>
</evidence>
<gene>
    <name evidence="11" type="ORF">UFOPK2214_00017</name>
</gene>
<reference evidence="11" key="1">
    <citation type="submission" date="2020-05" db="EMBL/GenBank/DDBJ databases">
        <authorList>
            <person name="Chiriac C."/>
            <person name="Salcher M."/>
            <person name="Ghai R."/>
            <person name="Kavagutti S V."/>
        </authorList>
    </citation>
    <scope>NUCLEOTIDE SEQUENCE</scope>
</reference>
<comment type="cofactor">
    <cofactor evidence="2">
        <name>Co(2+)</name>
        <dbReference type="ChEBI" id="CHEBI:48828"/>
    </cofactor>
</comment>
<protein>
    <submittedName>
        <fullName evidence="11">Unannotated protein</fullName>
    </submittedName>
</protein>
<evidence type="ECO:0000256" key="1">
    <source>
        <dbReference type="ARBA" id="ARBA00001911"/>
    </source>
</evidence>
<feature type="domain" description="3-dehydroquinate synthase N-terminal" evidence="9">
    <location>
        <begin position="65"/>
        <end position="175"/>
    </location>
</feature>
<evidence type="ECO:0000256" key="5">
    <source>
        <dbReference type="ARBA" id="ARBA00023027"/>
    </source>
</evidence>
<dbReference type="SUPFAM" id="SSF56796">
    <property type="entry name" value="Dehydroquinate synthase-like"/>
    <property type="match status" value="1"/>
</dbReference>
<dbReference type="AlphaFoldDB" id="A0A6J6JYW4"/>
<dbReference type="GO" id="GO:0008652">
    <property type="term" value="P:amino acid biosynthetic process"/>
    <property type="evidence" value="ECO:0007669"/>
    <property type="project" value="UniProtKB-KW"/>
</dbReference>
<evidence type="ECO:0000256" key="2">
    <source>
        <dbReference type="ARBA" id="ARBA00001941"/>
    </source>
</evidence>
<evidence type="ECO:0000256" key="7">
    <source>
        <dbReference type="ARBA" id="ARBA00023239"/>
    </source>
</evidence>
<feature type="domain" description="3-dehydroquinate synthase C-terminal" evidence="10">
    <location>
        <begin position="192"/>
        <end position="307"/>
    </location>
</feature>
<dbReference type="GO" id="GO:0009073">
    <property type="term" value="P:aromatic amino acid family biosynthetic process"/>
    <property type="evidence" value="ECO:0007669"/>
    <property type="project" value="UniProtKB-KW"/>
</dbReference>
<dbReference type="GO" id="GO:0003856">
    <property type="term" value="F:3-dehydroquinate synthase activity"/>
    <property type="evidence" value="ECO:0007669"/>
    <property type="project" value="TreeGrafter"/>
</dbReference>
<evidence type="ECO:0000259" key="10">
    <source>
        <dbReference type="Pfam" id="PF24621"/>
    </source>
</evidence>
<comment type="cofactor">
    <cofactor evidence="1">
        <name>NAD(+)</name>
        <dbReference type="ChEBI" id="CHEBI:57540"/>
    </cofactor>
</comment>
<dbReference type="PANTHER" id="PTHR43622">
    <property type="entry name" value="3-DEHYDROQUINATE SYNTHASE"/>
    <property type="match status" value="1"/>
</dbReference>
<keyword evidence="3" id="KW-0028">Amino-acid biosynthesis</keyword>
<evidence type="ECO:0000313" key="11">
    <source>
        <dbReference type="EMBL" id="CAB4642670.1"/>
    </source>
</evidence>
<dbReference type="GO" id="GO:0046872">
    <property type="term" value="F:metal ion binding"/>
    <property type="evidence" value="ECO:0007669"/>
    <property type="project" value="UniProtKB-KW"/>
</dbReference>
<evidence type="ECO:0000256" key="8">
    <source>
        <dbReference type="ARBA" id="ARBA00023285"/>
    </source>
</evidence>
<accession>A0A6J6JYW4</accession>
<keyword evidence="4" id="KW-0479">Metal-binding</keyword>
<dbReference type="InterPro" id="IPR030960">
    <property type="entry name" value="DHQS/DOIS_N"/>
</dbReference>
<evidence type="ECO:0000259" key="9">
    <source>
        <dbReference type="Pfam" id="PF01761"/>
    </source>
</evidence>
<proteinExistence type="predicted"/>
<keyword evidence="6" id="KW-0057">Aromatic amino acid biosynthesis</keyword>
<dbReference type="Pfam" id="PF01761">
    <property type="entry name" value="DHQ_synthase"/>
    <property type="match status" value="1"/>
</dbReference>
<evidence type="ECO:0000256" key="3">
    <source>
        <dbReference type="ARBA" id="ARBA00022605"/>
    </source>
</evidence>
<dbReference type="PIRSF" id="PIRSF001455">
    <property type="entry name" value="DHQ_synth"/>
    <property type="match status" value="1"/>
</dbReference>
<dbReference type="Pfam" id="PF24621">
    <property type="entry name" value="DHQS_C"/>
    <property type="match status" value="1"/>
</dbReference>
<dbReference type="InterPro" id="IPR030963">
    <property type="entry name" value="DHQ_synth_fam"/>
</dbReference>
<dbReference type="Gene3D" id="3.40.50.1970">
    <property type="match status" value="1"/>
</dbReference>
<dbReference type="PANTHER" id="PTHR43622:SF7">
    <property type="entry name" value="3-DEHYDROQUINATE SYNTHASE, CHLOROPLASTIC"/>
    <property type="match status" value="1"/>
</dbReference>
<keyword evidence="8" id="KW-0170">Cobalt</keyword>
<keyword evidence="5" id="KW-0520">NAD</keyword>
<dbReference type="InterPro" id="IPR056179">
    <property type="entry name" value="DHQS_C"/>
</dbReference>
<organism evidence="11">
    <name type="scientific">freshwater metagenome</name>
    <dbReference type="NCBI Taxonomy" id="449393"/>
    <lineage>
        <taxon>unclassified sequences</taxon>
        <taxon>metagenomes</taxon>
        <taxon>ecological metagenomes</taxon>
    </lineage>
</organism>
<name>A0A6J6JYW4_9ZZZZ</name>
<dbReference type="EMBL" id="CAEZWJ010000001">
    <property type="protein sequence ID" value="CAB4642670.1"/>
    <property type="molecule type" value="Genomic_DNA"/>
</dbReference>
<evidence type="ECO:0000256" key="6">
    <source>
        <dbReference type="ARBA" id="ARBA00023141"/>
    </source>
</evidence>
<dbReference type="Gene3D" id="1.20.1090.10">
    <property type="entry name" value="Dehydroquinate synthase-like - alpha domain"/>
    <property type="match status" value="1"/>
</dbReference>
<dbReference type="InterPro" id="IPR050071">
    <property type="entry name" value="Dehydroquinate_synthase"/>
</dbReference>
<dbReference type="CDD" id="cd08195">
    <property type="entry name" value="DHQS"/>
    <property type="match status" value="1"/>
</dbReference>
<keyword evidence="7" id="KW-0456">Lyase</keyword>